<keyword evidence="5" id="KW-0808">Transferase</keyword>
<evidence type="ECO:0000256" key="6">
    <source>
        <dbReference type="ARBA" id="ARBA00022694"/>
    </source>
</evidence>
<dbReference type="EC" id="2.7.7.87" evidence="3"/>
<dbReference type="GO" id="GO:0005524">
    <property type="term" value="F:ATP binding"/>
    <property type="evidence" value="ECO:0007669"/>
    <property type="project" value="UniProtKB-KW"/>
</dbReference>
<dbReference type="Proteomes" id="UP000248557">
    <property type="component" value="Unassembled WGS sequence"/>
</dbReference>
<dbReference type="GO" id="GO:0003725">
    <property type="term" value="F:double-stranded RNA binding"/>
    <property type="evidence" value="ECO:0007669"/>
    <property type="project" value="InterPro"/>
</dbReference>
<dbReference type="NCBIfam" id="TIGR00057">
    <property type="entry name" value="L-threonylcarbamoyladenylate synthase"/>
    <property type="match status" value="1"/>
</dbReference>
<protein>
    <recommendedName>
        <fullName evidence="10">L-threonylcarbamoyladenylate synthase</fullName>
        <ecNumber evidence="3">2.7.7.87</ecNumber>
    </recommendedName>
    <alternativeName>
        <fullName evidence="10">L-threonylcarbamoyladenylate synthase</fullName>
    </alternativeName>
</protein>
<comment type="subcellular location">
    <subcellularLocation>
        <location evidence="1">Cytoplasm</location>
    </subcellularLocation>
</comment>
<organism evidence="13 14">
    <name type="scientific">Methanosphaera stadtmanae</name>
    <dbReference type="NCBI Taxonomy" id="2317"/>
    <lineage>
        <taxon>Archaea</taxon>
        <taxon>Methanobacteriati</taxon>
        <taxon>Methanobacteriota</taxon>
        <taxon>Methanomada group</taxon>
        <taxon>Methanobacteria</taxon>
        <taxon>Methanobacteriales</taxon>
        <taxon>Methanobacteriaceae</taxon>
        <taxon>Methanosphaera</taxon>
    </lineage>
</organism>
<dbReference type="PROSITE" id="PS51163">
    <property type="entry name" value="YRDC"/>
    <property type="match status" value="1"/>
</dbReference>
<keyword evidence="7" id="KW-0548">Nucleotidyltransferase</keyword>
<dbReference type="AlphaFoldDB" id="A0A328Q6J0"/>
<dbReference type="EMBL" id="NGJK01000005">
    <property type="protein sequence ID" value="RAP03795.1"/>
    <property type="molecule type" value="Genomic_DNA"/>
</dbReference>
<comment type="caution">
    <text evidence="13">The sequence shown here is derived from an EMBL/GenBank/DDBJ whole genome shotgun (WGS) entry which is preliminary data.</text>
</comment>
<dbReference type="PANTHER" id="PTHR17490:SF16">
    <property type="entry name" value="THREONYLCARBAMOYL-AMP SYNTHASE"/>
    <property type="match status" value="1"/>
</dbReference>
<evidence type="ECO:0000259" key="12">
    <source>
        <dbReference type="PROSITE" id="PS51163"/>
    </source>
</evidence>
<accession>A0A328Q6J0</accession>
<keyword evidence="4" id="KW-0963">Cytoplasm</keyword>
<evidence type="ECO:0000256" key="4">
    <source>
        <dbReference type="ARBA" id="ARBA00022490"/>
    </source>
</evidence>
<dbReference type="Pfam" id="PF01300">
    <property type="entry name" value="Sua5_yciO_yrdC"/>
    <property type="match status" value="1"/>
</dbReference>
<evidence type="ECO:0000313" key="14">
    <source>
        <dbReference type="Proteomes" id="UP000248557"/>
    </source>
</evidence>
<dbReference type="InterPro" id="IPR050156">
    <property type="entry name" value="TC-AMP_synthase_SUA5"/>
</dbReference>
<dbReference type="GO" id="GO:0000049">
    <property type="term" value="F:tRNA binding"/>
    <property type="evidence" value="ECO:0007669"/>
    <property type="project" value="TreeGrafter"/>
</dbReference>
<evidence type="ECO:0000313" key="13">
    <source>
        <dbReference type="EMBL" id="RAP03795.1"/>
    </source>
</evidence>
<dbReference type="GO" id="GO:0008033">
    <property type="term" value="P:tRNA processing"/>
    <property type="evidence" value="ECO:0007669"/>
    <property type="project" value="UniProtKB-KW"/>
</dbReference>
<dbReference type="InterPro" id="IPR017945">
    <property type="entry name" value="DHBP_synth_RibB-like_a/b_dom"/>
</dbReference>
<comment type="similarity">
    <text evidence="2">Belongs to the SUA5 family.</text>
</comment>
<evidence type="ECO:0000256" key="9">
    <source>
        <dbReference type="ARBA" id="ARBA00022840"/>
    </source>
</evidence>
<keyword evidence="6" id="KW-0819">tRNA processing</keyword>
<evidence type="ECO:0000256" key="11">
    <source>
        <dbReference type="ARBA" id="ARBA00048366"/>
    </source>
</evidence>
<sequence>MEMVYIVDNPNKNELNKIRSMLGQGKLVVYPTDTIYGIGVDINNIDAVKKVYMTKKRSYDKPISICLHDITQVKEVAIVTDEIEHIINELLPGPYTLLLRKKSNIPDILTANTNIIGIRIPDNKITHSLTKDFPITSTSANLSNIQTPDNITDIKKQLGDNIDIYIDCDKKIKNQPSTIIDLTQQNPKIIRQHKNNELINKILKIDLY</sequence>
<keyword evidence="9" id="KW-0067">ATP-binding</keyword>
<evidence type="ECO:0000256" key="1">
    <source>
        <dbReference type="ARBA" id="ARBA00004496"/>
    </source>
</evidence>
<evidence type="ECO:0000256" key="8">
    <source>
        <dbReference type="ARBA" id="ARBA00022741"/>
    </source>
</evidence>
<evidence type="ECO:0000256" key="3">
    <source>
        <dbReference type="ARBA" id="ARBA00012584"/>
    </source>
</evidence>
<dbReference type="GO" id="GO:0006450">
    <property type="term" value="P:regulation of translational fidelity"/>
    <property type="evidence" value="ECO:0007669"/>
    <property type="project" value="TreeGrafter"/>
</dbReference>
<proteinExistence type="inferred from homology"/>
<evidence type="ECO:0000256" key="5">
    <source>
        <dbReference type="ARBA" id="ARBA00022679"/>
    </source>
</evidence>
<dbReference type="SUPFAM" id="SSF55821">
    <property type="entry name" value="YrdC/RibB"/>
    <property type="match status" value="1"/>
</dbReference>
<evidence type="ECO:0000256" key="10">
    <source>
        <dbReference type="ARBA" id="ARBA00029774"/>
    </source>
</evidence>
<gene>
    <name evidence="13" type="ORF">CA615_00480</name>
</gene>
<comment type="catalytic activity">
    <reaction evidence="11">
        <text>L-threonine + hydrogencarbonate + ATP = L-threonylcarbamoyladenylate + diphosphate + H2O</text>
        <dbReference type="Rhea" id="RHEA:36407"/>
        <dbReference type="ChEBI" id="CHEBI:15377"/>
        <dbReference type="ChEBI" id="CHEBI:17544"/>
        <dbReference type="ChEBI" id="CHEBI:30616"/>
        <dbReference type="ChEBI" id="CHEBI:33019"/>
        <dbReference type="ChEBI" id="CHEBI:57926"/>
        <dbReference type="ChEBI" id="CHEBI:73682"/>
        <dbReference type="EC" id="2.7.7.87"/>
    </reaction>
</comment>
<dbReference type="PANTHER" id="PTHR17490">
    <property type="entry name" value="SUA5"/>
    <property type="match status" value="1"/>
</dbReference>
<keyword evidence="8" id="KW-0547">Nucleotide-binding</keyword>
<dbReference type="GO" id="GO:0005737">
    <property type="term" value="C:cytoplasm"/>
    <property type="evidence" value="ECO:0007669"/>
    <property type="project" value="UniProtKB-SubCell"/>
</dbReference>
<evidence type="ECO:0000256" key="7">
    <source>
        <dbReference type="ARBA" id="ARBA00022695"/>
    </source>
</evidence>
<evidence type="ECO:0000256" key="2">
    <source>
        <dbReference type="ARBA" id="ARBA00007663"/>
    </source>
</evidence>
<name>A0A328Q6J0_9EURY</name>
<reference evidence="13 14" key="1">
    <citation type="submission" date="2017-05" db="EMBL/GenBank/DDBJ databases">
        <title>Host range expansion of the Methanosphaera genus to humans and monogastric animals involves recent and extensive reduction in genome content.</title>
        <authorList>
            <person name="Hoedt E.C."/>
            <person name="Volmer J.G."/>
            <person name="Parks D.H."/>
            <person name="Rosewarne C.P."/>
            <person name="Denman S.E."/>
            <person name="Mcsweeney C.S."/>
            <person name="O Cuiv P."/>
            <person name="Hugenholtz P."/>
            <person name="Tyson G.W."/>
            <person name="Morrison M."/>
        </authorList>
    </citation>
    <scope>NUCLEOTIDE SEQUENCE [LARGE SCALE GENOMIC DNA]</scope>
    <source>
        <strain evidence="13 14">PA5</strain>
    </source>
</reference>
<dbReference type="Gene3D" id="3.90.870.10">
    <property type="entry name" value="DHBP synthase"/>
    <property type="match status" value="1"/>
</dbReference>
<dbReference type="InterPro" id="IPR006070">
    <property type="entry name" value="Sua5-like_dom"/>
</dbReference>
<feature type="domain" description="YrdC-like" evidence="12">
    <location>
        <begin position="12"/>
        <end position="195"/>
    </location>
</feature>
<dbReference type="GO" id="GO:0061710">
    <property type="term" value="F:L-threonylcarbamoyladenylate synthase"/>
    <property type="evidence" value="ECO:0007669"/>
    <property type="project" value="UniProtKB-EC"/>
</dbReference>